<dbReference type="Pfam" id="PF13639">
    <property type="entry name" value="zf-RING_2"/>
    <property type="match status" value="1"/>
</dbReference>
<dbReference type="PANTHER" id="PTHR46539">
    <property type="entry name" value="E3 UBIQUITIN-PROTEIN LIGASE ATL42"/>
    <property type="match status" value="1"/>
</dbReference>
<gene>
    <name evidence="11" type="ORF">A1O5_05786</name>
</gene>
<dbReference type="PANTHER" id="PTHR46539:SF1">
    <property type="entry name" value="E3 UBIQUITIN-PROTEIN LIGASE ATL42"/>
    <property type="match status" value="1"/>
</dbReference>
<dbReference type="STRING" id="1182543.W9X1I5"/>
<evidence type="ECO:0000256" key="1">
    <source>
        <dbReference type="ARBA" id="ARBA00004370"/>
    </source>
</evidence>
<dbReference type="GO" id="GO:0016020">
    <property type="term" value="C:membrane"/>
    <property type="evidence" value="ECO:0007669"/>
    <property type="project" value="UniProtKB-SubCell"/>
</dbReference>
<evidence type="ECO:0000313" key="12">
    <source>
        <dbReference type="Proteomes" id="UP000019471"/>
    </source>
</evidence>
<keyword evidence="6 9" id="KW-1133">Transmembrane helix</keyword>
<comment type="caution">
    <text evidence="11">The sequence shown here is derived from an EMBL/GenBank/DDBJ whole genome shotgun (WGS) entry which is preliminary data.</text>
</comment>
<dbReference type="eggNOG" id="KOG0800">
    <property type="taxonomic scope" value="Eukaryota"/>
</dbReference>
<dbReference type="GeneID" id="19190502"/>
<dbReference type="GO" id="GO:0008270">
    <property type="term" value="F:zinc ion binding"/>
    <property type="evidence" value="ECO:0007669"/>
    <property type="project" value="UniProtKB-KW"/>
</dbReference>
<keyword evidence="3" id="KW-0479">Metal-binding</keyword>
<evidence type="ECO:0000256" key="5">
    <source>
        <dbReference type="ARBA" id="ARBA00022833"/>
    </source>
</evidence>
<name>W9X1I5_9EURO</name>
<protein>
    <recommendedName>
        <fullName evidence="10">RING-type domain-containing protein</fullName>
    </recommendedName>
</protein>
<dbReference type="RefSeq" id="XP_007744575.1">
    <property type="nucleotide sequence ID" value="XM_007746385.1"/>
</dbReference>
<keyword evidence="7 9" id="KW-0472">Membrane</keyword>
<evidence type="ECO:0000256" key="4">
    <source>
        <dbReference type="ARBA" id="ARBA00022771"/>
    </source>
</evidence>
<dbReference type="AlphaFoldDB" id="W9X1I5"/>
<dbReference type="InterPro" id="IPR001841">
    <property type="entry name" value="Znf_RING"/>
</dbReference>
<dbReference type="PROSITE" id="PS50089">
    <property type="entry name" value="ZF_RING_2"/>
    <property type="match status" value="1"/>
</dbReference>
<keyword evidence="5" id="KW-0862">Zinc</keyword>
<feature type="transmembrane region" description="Helical" evidence="9">
    <location>
        <begin position="18"/>
        <end position="39"/>
    </location>
</feature>
<dbReference type="Proteomes" id="UP000019471">
    <property type="component" value="Unassembled WGS sequence"/>
</dbReference>
<reference evidence="11 12" key="1">
    <citation type="submission" date="2013-03" db="EMBL/GenBank/DDBJ databases">
        <title>The Genome Sequence of Cladophialophora psammophila CBS 110553.</title>
        <authorList>
            <consortium name="The Broad Institute Genomics Platform"/>
            <person name="Cuomo C."/>
            <person name="de Hoog S."/>
            <person name="Gorbushina A."/>
            <person name="Walker B."/>
            <person name="Young S.K."/>
            <person name="Zeng Q."/>
            <person name="Gargeya S."/>
            <person name="Fitzgerald M."/>
            <person name="Haas B."/>
            <person name="Abouelleil A."/>
            <person name="Allen A.W."/>
            <person name="Alvarado L."/>
            <person name="Arachchi H.M."/>
            <person name="Berlin A.M."/>
            <person name="Chapman S.B."/>
            <person name="Gainer-Dewar J."/>
            <person name="Goldberg J."/>
            <person name="Griggs A."/>
            <person name="Gujja S."/>
            <person name="Hansen M."/>
            <person name="Howarth C."/>
            <person name="Imamovic A."/>
            <person name="Ireland A."/>
            <person name="Larimer J."/>
            <person name="McCowan C."/>
            <person name="Murphy C."/>
            <person name="Pearson M."/>
            <person name="Poon T.W."/>
            <person name="Priest M."/>
            <person name="Roberts A."/>
            <person name="Saif S."/>
            <person name="Shea T."/>
            <person name="Sisk P."/>
            <person name="Sykes S."/>
            <person name="Wortman J."/>
            <person name="Nusbaum C."/>
            <person name="Birren B."/>
        </authorList>
    </citation>
    <scope>NUCLEOTIDE SEQUENCE [LARGE SCALE GENOMIC DNA]</scope>
    <source>
        <strain evidence="11 12">CBS 110553</strain>
    </source>
</reference>
<dbReference type="Gene3D" id="3.30.40.10">
    <property type="entry name" value="Zinc/RING finger domain, C3HC4 (zinc finger)"/>
    <property type="match status" value="1"/>
</dbReference>
<accession>W9X1I5</accession>
<evidence type="ECO:0000256" key="6">
    <source>
        <dbReference type="ARBA" id="ARBA00022989"/>
    </source>
</evidence>
<organism evidence="11 12">
    <name type="scientific">Cladophialophora psammophila CBS 110553</name>
    <dbReference type="NCBI Taxonomy" id="1182543"/>
    <lineage>
        <taxon>Eukaryota</taxon>
        <taxon>Fungi</taxon>
        <taxon>Dikarya</taxon>
        <taxon>Ascomycota</taxon>
        <taxon>Pezizomycotina</taxon>
        <taxon>Eurotiomycetes</taxon>
        <taxon>Chaetothyriomycetidae</taxon>
        <taxon>Chaetothyriales</taxon>
        <taxon>Herpotrichiellaceae</taxon>
        <taxon>Cladophialophora</taxon>
    </lineage>
</organism>
<evidence type="ECO:0000256" key="7">
    <source>
        <dbReference type="ARBA" id="ARBA00023136"/>
    </source>
</evidence>
<dbReference type="SMART" id="SM00184">
    <property type="entry name" value="RING"/>
    <property type="match status" value="1"/>
</dbReference>
<dbReference type="OrthoDB" id="8062037at2759"/>
<dbReference type="HOGENOM" id="CLU_1447549_0_0_1"/>
<evidence type="ECO:0000259" key="10">
    <source>
        <dbReference type="PROSITE" id="PS50089"/>
    </source>
</evidence>
<dbReference type="InterPro" id="IPR013083">
    <property type="entry name" value="Znf_RING/FYVE/PHD"/>
</dbReference>
<comment type="subcellular location">
    <subcellularLocation>
        <location evidence="1">Membrane</location>
    </subcellularLocation>
</comment>
<feature type="domain" description="RING-type" evidence="10">
    <location>
        <begin position="146"/>
        <end position="186"/>
    </location>
</feature>
<evidence type="ECO:0000256" key="2">
    <source>
        <dbReference type="ARBA" id="ARBA00022692"/>
    </source>
</evidence>
<dbReference type="SUPFAM" id="SSF57850">
    <property type="entry name" value="RING/U-box"/>
    <property type="match status" value="1"/>
</dbReference>
<keyword evidence="2 9" id="KW-0812">Transmembrane</keyword>
<sequence length="187" mass="21310">MATDQPASPPSKLYGNRIIVTVALFIAIAMVVIVLSVWLKTSKPPMQMYDEMQHRRYVQARQIRENQGITKATLLLLPLVEYRIGGVGKFRDIEEQRLGTEGDKEDLDSSLEARLQVVRPVEAYFRQDKPKLNRRESASRAEPSECPICTQPFIVNDIVRILPCDHQYHQGCVDPWLLGFSGTCPVW</sequence>
<keyword evidence="4 8" id="KW-0863">Zinc-finger</keyword>
<evidence type="ECO:0000313" key="11">
    <source>
        <dbReference type="EMBL" id="EXJ70796.1"/>
    </source>
</evidence>
<evidence type="ECO:0000256" key="3">
    <source>
        <dbReference type="ARBA" id="ARBA00022723"/>
    </source>
</evidence>
<keyword evidence="12" id="KW-1185">Reference proteome</keyword>
<evidence type="ECO:0000256" key="9">
    <source>
        <dbReference type="SAM" id="Phobius"/>
    </source>
</evidence>
<proteinExistence type="predicted"/>
<dbReference type="EMBL" id="AMGX01000008">
    <property type="protein sequence ID" value="EXJ70796.1"/>
    <property type="molecule type" value="Genomic_DNA"/>
</dbReference>
<evidence type="ECO:0000256" key="8">
    <source>
        <dbReference type="PROSITE-ProRule" id="PRU00175"/>
    </source>
</evidence>